<gene>
    <name evidence="2" type="ORF">Cgig2_021243</name>
</gene>
<organism evidence="2 3">
    <name type="scientific">Carnegiea gigantea</name>
    <dbReference type="NCBI Taxonomy" id="171969"/>
    <lineage>
        <taxon>Eukaryota</taxon>
        <taxon>Viridiplantae</taxon>
        <taxon>Streptophyta</taxon>
        <taxon>Embryophyta</taxon>
        <taxon>Tracheophyta</taxon>
        <taxon>Spermatophyta</taxon>
        <taxon>Magnoliopsida</taxon>
        <taxon>eudicotyledons</taxon>
        <taxon>Gunneridae</taxon>
        <taxon>Pentapetalae</taxon>
        <taxon>Caryophyllales</taxon>
        <taxon>Cactineae</taxon>
        <taxon>Cactaceae</taxon>
        <taxon>Cactoideae</taxon>
        <taxon>Echinocereeae</taxon>
        <taxon>Carnegiea</taxon>
    </lineage>
</organism>
<dbReference type="OrthoDB" id="852297at2759"/>
<evidence type="ECO:0008006" key="4">
    <source>
        <dbReference type="Google" id="ProtNLM"/>
    </source>
</evidence>
<sequence>MVDKCTSNKLYSLALGLEEQQRKLKAKEIDVTKENIHVNSSLFAGSDDDVVVEGSPIRAFSADMHVEGDEKAVVTIDEIDSFILSKLIINMTFDCMDYNVNYTINVQQKFCDYGCWKITGVPCKHPARSILWLGLKVEDFTNPYYSMQKFKDTYSGAIQPIKDERMWPKFHGSLLDPPLVIKKRGPVAKERKRVSEERRNKPSIITKAKREATHDN</sequence>
<evidence type="ECO:0000313" key="3">
    <source>
        <dbReference type="Proteomes" id="UP001153076"/>
    </source>
</evidence>
<comment type="caution">
    <text evidence="2">The sequence shown here is derived from an EMBL/GenBank/DDBJ whole genome shotgun (WGS) entry which is preliminary data.</text>
</comment>
<name>A0A9Q1KXT3_9CARY</name>
<dbReference type="EMBL" id="JAKOGI010000013">
    <property type="protein sequence ID" value="KAJ8450771.1"/>
    <property type="molecule type" value="Genomic_DNA"/>
</dbReference>
<dbReference type="Proteomes" id="UP001153076">
    <property type="component" value="Unassembled WGS sequence"/>
</dbReference>
<proteinExistence type="predicted"/>
<evidence type="ECO:0000256" key="1">
    <source>
        <dbReference type="SAM" id="MobiDB-lite"/>
    </source>
</evidence>
<evidence type="ECO:0000313" key="2">
    <source>
        <dbReference type="EMBL" id="KAJ8450771.1"/>
    </source>
</evidence>
<feature type="region of interest" description="Disordered" evidence="1">
    <location>
        <begin position="185"/>
        <end position="216"/>
    </location>
</feature>
<protein>
    <recommendedName>
        <fullName evidence="4">SWIM-type domain-containing protein</fullName>
    </recommendedName>
</protein>
<keyword evidence="3" id="KW-1185">Reference proteome</keyword>
<dbReference type="AlphaFoldDB" id="A0A9Q1KXT3"/>
<reference evidence="2" key="1">
    <citation type="submission" date="2022-04" db="EMBL/GenBank/DDBJ databases">
        <title>Carnegiea gigantea Genome sequencing and assembly v2.</title>
        <authorList>
            <person name="Copetti D."/>
            <person name="Sanderson M.J."/>
            <person name="Burquez A."/>
            <person name="Wojciechowski M.F."/>
        </authorList>
    </citation>
    <scope>NUCLEOTIDE SEQUENCE</scope>
    <source>
        <strain evidence="2">SGP5-SGP5p</strain>
        <tissue evidence="2">Aerial part</tissue>
    </source>
</reference>
<feature type="compositionally biased region" description="Basic and acidic residues" evidence="1">
    <location>
        <begin position="187"/>
        <end position="200"/>
    </location>
</feature>
<accession>A0A9Q1KXT3</accession>